<keyword evidence="5" id="KW-0547">Nucleotide-binding</keyword>
<dbReference type="AlphaFoldDB" id="A0A0K1W1Z5"/>
<keyword evidence="11" id="KW-1185">Reference proteome</keyword>
<accession>A0A0K1W1Z5</accession>
<evidence type="ECO:0000256" key="2">
    <source>
        <dbReference type="ARBA" id="ARBA00022475"/>
    </source>
</evidence>
<feature type="domain" description="ABC transporter" evidence="9">
    <location>
        <begin position="15"/>
        <end position="251"/>
    </location>
</feature>
<dbReference type="InterPro" id="IPR050107">
    <property type="entry name" value="ABC_carbohydrate_import_ATPase"/>
</dbReference>
<keyword evidence="2" id="KW-1003">Cell membrane</keyword>
<keyword evidence="4" id="KW-0677">Repeat</keyword>
<dbReference type="InterPro" id="IPR003439">
    <property type="entry name" value="ABC_transporter-like_ATP-bd"/>
</dbReference>
<evidence type="ECO:0000256" key="1">
    <source>
        <dbReference type="ARBA" id="ARBA00022448"/>
    </source>
</evidence>
<dbReference type="PANTHER" id="PTHR43790:SF3">
    <property type="entry name" value="D-ALLOSE IMPORT ATP-BINDING PROTEIN ALSA-RELATED"/>
    <property type="match status" value="1"/>
</dbReference>
<evidence type="ECO:0000256" key="3">
    <source>
        <dbReference type="ARBA" id="ARBA00022597"/>
    </source>
</evidence>
<dbReference type="SMART" id="SM00382">
    <property type="entry name" value="AAA"/>
    <property type="match status" value="2"/>
</dbReference>
<evidence type="ECO:0000313" key="10">
    <source>
        <dbReference type="EMBL" id="AKX34206.1"/>
    </source>
</evidence>
<dbReference type="GO" id="GO:0005524">
    <property type="term" value="F:ATP binding"/>
    <property type="evidence" value="ECO:0007669"/>
    <property type="project" value="UniProtKB-KW"/>
</dbReference>
<dbReference type="GO" id="GO:0016887">
    <property type="term" value="F:ATP hydrolysis activity"/>
    <property type="evidence" value="ECO:0007669"/>
    <property type="project" value="InterPro"/>
</dbReference>
<feature type="domain" description="ABC transporter" evidence="9">
    <location>
        <begin position="263"/>
        <end position="502"/>
    </location>
</feature>
<evidence type="ECO:0000259" key="9">
    <source>
        <dbReference type="PROSITE" id="PS50893"/>
    </source>
</evidence>
<dbReference type="Pfam" id="PF00005">
    <property type="entry name" value="ABC_tran"/>
    <property type="match status" value="2"/>
</dbReference>
<dbReference type="SUPFAM" id="SSF52540">
    <property type="entry name" value="P-loop containing nucleoside triphosphate hydrolases"/>
    <property type="match status" value="2"/>
</dbReference>
<dbReference type="PANTHER" id="PTHR43790">
    <property type="entry name" value="CARBOHYDRATE TRANSPORT ATP-BINDING PROTEIN MG119-RELATED"/>
    <property type="match status" value="1"/>
</dbReference>
<organism evidence="10 11">
    <name type="scientific">Spiroplasma litorale</name>
    <dbReference type="NCBI Taxonomy" id="216942"/>
    <lineage>
        <taxon>Bacteria</taxon>
        <taxon>Bacillati</taxon>
        <taxon>Mycoplasmatota</taxon>
        <taxon>Mollicutes</taxon>
        <taxon>Entomoplasmatales</taxon>
        <taxon>Spiroplasmataceae</taxon>
        <taxon>Spiroplasma</taxon>
    </lineage>
</organism>
<keyword evidence="6 10" id="KW-0067">ATP-binding</keyword>
<dbReference type="EMBL" id="CP012357">
    <property type="protein sequence ID" value="AKX34206.1"/>
    <property type="molecule type" value="Genomic_DNA"/>
</dbReference>
<dbReference type="InterPro" id="IPR003593">
    <property type="entry name" value="AAA+_ATPase"/>
</dbReference>
<evidence type="ECO:0000256" key="4">
    <source>
        <dbReference type="ARBA" id="ARBA00022737"/>
    </source>
</evidence>
<dbReference type="RefSeq" id="WP_075058304.1">
    <property type="nucleotide sequence ID" value="NZ_CP012357.1"/>
</dbReference>
<dbReference type="PROSITE" id="PS50893">
    <property type="entry name" value="ABC_TRANSPORTER_2"/>
    <property type="match status" value="2"/>
</dbReference>
<reference evidence="10 11" key="1">
    <citation type="journal article" date="2015" name="Genome Announc.">
        <title>Complete Genome Sequence of Spiroplasma litorale TN-1T (DSM 21781), a Bacterium Isolated from a Green-Eyed Horsefly (Tabanus nigrovittatus).</title>
        <authorList>
            <person name="Lo W.S."/>
            <person name="Lai Y.C."/>
            <person name="Lien Y.W."/>
            <person name="Wang T.H."/>
            <person name="Kuo C.H."/>
        </authorList>
    </citation>
    <scope>NUCLEOTIDE SEQUENCE [LARGE SCALE GENOMIC DNA]</scope>
    <source>
        <strain evidence="10 11">TN-1</strain>
    </source>
</reference>
<evidence type="ECO:0000256" key="5">
    <source>
        <dbReference type="ARBA" id="ARBA00022741"/>
    </source>
</evidence>
<dbReference type="KEGG" id="sll:SLITO_v1c05700"/>
<keyword evidence="7" id="KW-1278">Translocase</keyword>
<dbReference type="Gene3D" id="3.40.50.300">
    <property type="entry name" value="P-loop containing nucleotide triphosphate hydrolases"/>
    <property type="match status" value="2"/>
</dbReference>
<keyword evidence="3" id="KW-0762">Sugar transport</keyword>
<dbReference type="STRING" id="216942.SLITO_v1c05700"/>
<protein>
    <submittedName>
        <fullName evidence="10">Ribose ABC transporter ATP-binding protein</fullName>
    </submittedName>
</protein>
<proteinExistence type="predicted"/>
<dbReference type="InterPro" id="IPR017871">
    <property type="entry name" value="ABC_transporter-like_CS"/>
</dbReference>
<keyword evidence="8" id="KW-0472">Membrane</keyword>
<evidence type="ECO:0000313" key="11">
    <source>
        <dbReference type="Proteomes" id="UP000067476"/>
    </source>
</evidence>
<dbReference type="CDD" id="cd03215">
    <property type="entry name" value="ABC_Carb_Monos_II"/>
    <property type="match status" value="1"/>
</dbReference>
<evidence type="ECO:0000256" key="7">
    <source>
        <dbReference type="ARBA" id="ARBA00022967"/>
    </source>
</evidence>
<dbReference type="OrthoDB" id="9771863at2"/>
<name>A0A0K1W1Z5_9MOLU</name>
<keyword evidence="1" id="KW-0813">Transport</keyword>
<dbReference type="CDD" id="cd03216">
    <property type="entry name" value="ABC_Carb_Monos_I"/>
    <property type="match status" value="1"/>
</dbReference>
<dbReference type="InterPro" id="IPR027417">
    <property type="entry name" value="P-loop_NTPase"/>
</dbReference>
<dbReference type="PATRIC" id="fig|216942.3.peg.574"/>
<dbReference type="PROSITE" id="PS00211">
    <property type="entry name" value="ABC_TRANSPORTER_1"/>
    <property type="match status" value="1"/>
</dbReference>
<evidence type="ECO:0000256" key="8">
    <source>
        <dbReference type="ARBA" id="ARBA00023136"/>
    </source>
</evidence>
<sequence length="502" mass="56394">MENIFNVNIQNDPLLVLKDIKKSFGNVIALKGVNLRAFEGIAMGILGENGAGKSTLMNILSGVIQKTSGEFFWQGKEKNGFKNVKEAEQVGISIIHQEIACFNDMTVLDNVFAGHEISKFGFVNYQKQKKLAKNILLTLKLDINLNELMCNLTIAEQQMVEIAKAILRKSRLIIFDEPTSSLSKSESESLFEIIKKLKKDNIAIFYISHKLEEIPIICDYITIIRDGNYIGEYLVNELNEDEIISKMVGREITEKYPLKDWPTYNSKILSVKDLSNEFVKNISFDLYKDEILGFSGLVGAQRSELFKSLIGLFSKASGRVVLNNKELKLNNVTKSIKNGIYYVTEDRKNDGLLLDNPIRKNISLSSLKKISMCGFVNLKKERKLASRFISKMSIKTLSAENSVGSMSGGNQQKVLLAKAFAAEPKVIVFDEPTRGVDVGSRREIYDLIYEAKRNGIGVIVISSDLPEILGLCNRVIVMRNGRIITEIEGERLSPEEIMKHSI</sequence>
<dbReference type="Proteomes" id="UP000067476">
    <property type="component" value="Chromosome"/>
</dbReference>
<evidence type="ECO:0000256" key="6">
    <source>
        <dbReference type="ARBA" id="ARBA00022840"/>
    </source>
</evidence>
<gene>
    <name evidence="10" type="primary">rbsA</name>
    <name evidence="10" type="ORF">SLITO_v1c05700</name>
</gene>